<accession>A0ABP9VQM7</accession>
<sequence>MACDVIERRCEINACIEIGDIDGGGSSLESWPTMCRNSWRVSLRGRGDRALHTMTGWKPIPHGYPLTFACDDIIFLVSLRLRCFRLRLLMVVTGRLIGNATCSGFWDVGHDAVVVAIASFFDLRSSPMSKLRFSAAALSVAAFSGLSTAAAQTTLDQPGVPTSPPIVQPDQPGQPTTLPSQITDQPAGSQNDQSNQSDRYEARRVTTNSQQQQGPTVTQALVQKLIKANEAEIELAKLAQQKSDNQEVQKFAQMLIQDHQALNQTLQQHARSSQSGQSQTQQSTTGQSQTDQSQPGHTARTGSQPATHSQTTSDRMTQWGSQTVPKELCQIGEQAYDNALKMTKEMLNNYEGQDFNMAFLGQQTVAHTMLLAELQAIESNGPQSLQPIVQQASSKVQMHLDKTKQLAKKFEDDRTNPQSNSRDASRQ</sequence>
<proteinExistence type="predicted"/>
<feature type="compositionally biased region" description="Polar residues" evidence="2">
    <location>
        <begin position="416"/>
        <end position="427"/>
    </location>
</feature>
<organism evidence="4 5">
    <name type="scientific">Novipirellula caenicola</name>
    <dbReference type="NCBI Taxonomy" id="1536901"/>
    <lineage>
        <taxon>Bacteria</taxon>
        <taxon>Pseudomonadati</taxon>
        <taxon>Planctomycetota</taxon>
        <taxon>Planctomycetia</taxon>
        <taxon>Pirellulales</taxon>
        <taxon>Pirellulaceae</taxon>
        <taxon>Novipirellula</taxon>
    </lineage>
</organism>
<feature type="compositionally biased region" description="Polar residues" evidence="2">
    <location>
        <begin position="171"/>
        <end position="197"/>
    </location>
</feature>
<feature type="region of interest" description="Disordered" evidence="2">
    <location>
        <begin position="265"/>
        <end position="318"/>
    </location>
</feature>
<evidence type="ECO:0000259" key="3">
    <source>
        <dbReference type="Pfam" id="PF13628"/>
    </source>
</evidence>
<feature type="coiled-coil region" evidence="1">
    <location>
        <begin position="221"/>
        <end position="248"/>
    </location>
</feature>
<feature type="compositionally biased region" description="Low complexity" evidence="2">
    <location>
        <begin position="272"/>
        <end position="294"/>
    </location>
</feature>
<name>A0ABP9VQM7_9BACT</name>
<feature type="region of interest" description="Disordered" evidence="2">
    <location>
        <begin position="154"/>
        <end position="216"/>
    </location>
</feature>
<evidence type="ECO:0000313" key="5">
    <source>
        <dbReference type="Proteomes" id="UP001416858"/>
    </source>
</evidence>
<reference evidence="4 5" key="1">
    <citation type="submission" date="2024-02" db="EMBL/GenBank/DDBJ databases">
        <title>Rhodopirellula caenicola NBRC 110016.</title>
        <authorList>
            <person name="Ichikawa N."/>
            <person name="Katano-Makiyama Y."/>
            <person name="Hidaka K."/>
        </authorList>
    </citation>
    <scope>NUCLEOTIDE SEQUENCE [LARGE SCALE GENOMIC DNA]</scope>
    <source>
        <strain evidence="4 5">NBRC 110016</strain>
    </source>
</reference>
<dbReference type="InterPro" id="IPR012347">
    <property type="entry name" value="Ferritin-like"/>
</dbReference>
<evidence type="ECO:0000313" key="4">
    <source>
        <dbReference type="EMBL" id="GAA5505748.1"/>
    </source>
</evidence>
<keyword evidence="1" id="KW-0175">Coiled coil</keyword>
<dbReference type="PANTHER" id="PTHR38593:SF1">
    <property type="entry name" value="BLR2558 PROTEIN"/>
    <property type="match status" value="1"/>
</dbReference>
<feature type="domain" description="DUF4142" evidence="3">
    <location>
        <begin position="218"/>
        <end position="291"/>
    </location>
</feature>
<dbReference type="Proteomes" id="UP001416858">
    <property type="component" value="Unassembled WGS sequence"/>
</dbReference>
<dbReference type="Gene3D" id="1.20.1260.10">
    <property type="match status" value="1"/>
</dbReference>
<feature type="compositionally biased region" description="Polar residues" evidence="2">
    <location>
        <begin position="205"/>
        <end position="216"/>
    </location>
</feature>
<feature type="compositionally biased region" description="Basic and acidic residues" evidence="2">
    <location>
        <begin position="406"/>
        <end position="415"/>
    </location>
</feature>
<dbReference type="EMBL" id="BAABRO010000002">
    <property type="protein sequence ID" value="GAA5505748.1"/>
    <property type="molecule type" value="Genomic_DNA"/>
</dbReference>
<protein>
    <recommendedName>
        <fullName evidence="3">DUF4142 domain-containing protein</fullName>
    </recommendedName>
</protein>
<dbReference type="Pfam" id="PF13628">
    <property type="entry name" value="DUF4142"/>
    <property type="match status" value="1"/>
</dbReference>
<comment type="caution">
    <text evidence="4">The sequence shown here is derived from an EMBL/GenBank/DDBJ whole genome shotgun (WGS) entry which is preliminary data.</text>
</comment>
<gene>
    <name evidence="4" type="ORF">Rcae01_01195</name>
</gene>
<dbReference type="PANTHER" id="PTHR38593">
    <property type="entry name" value="BLR2558 PROTEIN"/>
    <property type="match status" value="1"/>
</dbReference>
<dbReference type="InterPro" id="IPR025419">
    <property type="entry name" value="DUF4142"/>
</dbReference>
<evidence type="ECO:0000256" key="2">
    <source>
        <dbReference type="SAM" id="MobiDB-lite"/>
    </source>
</evidence>
<feature type="compositionally biased region" description="Polar residues" evidence="2">
    <location>
        <begin position="300"/>
        <end position="318"/>
    </location>
</feature>
<feature type="region of interest" description="Disordered" evidence="2">
    <location>
        <begin position="406"/>
        <end position="427"/>
    </location>
</feature>
<evidence type="ECO:0000256" key="1">
    <source>
        <dbReference type="SAM" id="Coils"/>
    </source>
</evidence>
<keyword evidence="5" id="KW-1185">Reference proteome</keyword>